<evidence type="ECO:0000313" key="2">
    <source>
        <dbReference type="EMBL" id="MXQ67619.1"/>
    </source>
</evidence>
<evidence type="ECO:0000256" key="1">
    <source>
        <dbReference type="SAM" id="Phobius"/>
    </source>
</evidence>
<dbReference type="EMBL" id="WUTW01000008">
    <property type="protein sequence ID" value="MXQ67619.1"/>
    <property type="molecule type" value="Genomic_DNA"/>
</dbReference>
<dbReference type="Proteomes" id="UP000431901">
    <property type="component" value="Unassembled WGS sequence"/>
</dbReference>
<feature type="transmembrane region" description="Helical" evidence="1">
    <location>
        <begin position="66"/>
        <end position="88"/>
    </location>
</feature>
<keyword evidence="1" id="KW-0472">Membrane</keyword>
<feature type="transmembrane region" description="Helical" evidence="1">
    <location>
        <begin position="36"/>
        <end position="54"/>
    </location>
</feature>
<keyword evidence="3" id="KW-1185">Reference proteome</keyword>
<name>A0A6I4W9V1_9ACTN</name>
<feature type="transmembrane region" description="Helical" evidence="1">
    <location>
        <begin position="148"/>
        <end position="168"/>
    </location>
</feature>
<feature type="transmembrane region" description="Helical" evidence="1">
    <location>
        <begin position="229"/>
        <end position="249"/>
    </location>
</feature>
<dbReference type="OrthoDB" id="3822725at2"/>
<evidence type="ECO:0000313" key="3">
    <source>
        <dbReference type="Proteomes" id="UP000431901"/>
    </source>
</evidence>
<protein>
    <submittedName>
        <fullName evidence="2">ABC transporter permease</fullName>
    </submittedName>
</protein>
<keyword evidence="1" id="KW-0812">Transmembrane</keyword>
<proteinExistence type="predicted"/>
<dbReference type="RefSeq" id="WP_161105811.1">
    <property type="nucleotide sequence ID" value="NZ_JBHLYI010000011.1"/>
</dbReference>
<sequence>MTALAASPAVAPPRPSLARLTGVELRKMTDTRAGRWLLVLVALTGVVAVPIVIATSPGRDQGLQDMFSIAQLGPQLLLPVVGILAVTAEWSQRTALTTFALVPVRWRVAVAKLLAGAVLGLASLPVTLGTAVAGRGAGGLAGRSEGSWHLPLFVVGTAAFLAVANVLTGMAFGMLLMNTPLAITLNFVLPVALTTLTQTVHRLRGPLGWIDLNRATEPLSDVGVTSGEWARLATALAVWLVVPLAAGLVRLNRREIN</sequence>
<organism evidence="2 3">
    <name type="scientific">Actinomadura rayongensis</name>
    <dbReference type="NCBI Taxonomy" id="1429076"/>
    <lineage>
        <taxon>Bacteria</taxon>
        <taxon>Bacillati</taxon>
        <taxon>Actinomycetota</taxon>
        <taxon>Actinomycetes</taxon>
        <taxon>Streptosporangiales</taxon>
        <taxon>Thermomonosporaceae</taxon>
        <taxon>Actinomadura</taxon>
    </lineage>
</organism>
<feature type="transmembrane region" description="Helical" evidence="1">
    <location>
        <begin position="175"/>
        <end position="196"/>
    </location>
</feature>
<reference evidence="2 3" key="1">
    <citation type="submission" date="2019-12" db="EMBL/GenBank/DDBJ databases">
        <title>Nocardia macrotermitis sp. nov. and Nocardia aurantia sp. nov., isolated from the gut of the fungus growing-termite Macrotermes natalensis.</title>
        <authorList>
            <person name="Christine B."/>
            <person name="Rene B."/>
        </authorList>
    </citation>
    <scope>NUCLEOTIDE SEQUENCE [LARGE SCALE GENOMIC DNA]</scope>
    <source>
        <strain evidence="2 3">DSM 102126</strain>
    </source>
</reference>
<keyword evidence="1" id="KW-1133">Transmembrane helix</keyword>
<comment type="caution">
    <text evidence="2">The sequence shown here is derived from an EMBL/GenBank/DDBJ whole genome shotgun (WGS) entry which is preliminary data.</text>
</comment>
<gene>
    <name evidence="2" type="ORF">GQ466_26735</name>
</gene>
<dbReference type="AlphaFoldDB" id="A0A6I4W9V1"/>
<accession>A0A6I4W9V1</accession>
<feature type="transmembrane region" description="Helical" evidence="1">
    <location>
        <begin position="109"/>
        <end position="128"/>
    </location>
</feature>